<accession>A0A554LHX9</accession>
<proteinExistence type="predicted"/>
<dbReference type="Proteomes" id="UP000315689">
    <property type="component" value="Unassembled WGS sequence"/>
</dbReference>
<organism evidence="2 3">
    <name type="scientific">Candidatus Berkelbacteria bacterium Licking1014_7</name>
    <dbReference type="NCBI Taxonomy" id="2017147"/>
    <lineage>
        <taxon>Bacteria</taxon>
        <taxon>Candidatus Berkelbacteria</taxon>
    </lineage>
</organism>
<dbReference type="Pfam" id="PF00829">
    <property type="entry name" value="Ribosomal_L21p"/>
    <property type="match status" value="1"/>
</dbReference>
<gene>
    <name evidence="2" type="ORF">CEN89_694</name>
</gene>
<dbReference type="SUPFAM" id="SSF141091">
    <property type="entry name" value="L21p-like"/>
    <property type="match status" value="1"/>
</dbReference>
<dbReference type="PROSITE" id="PS01169">
    <property type="entry name" value="RIBOSOMAL_L21"/>
    <property type="match status" value="1"/>
</dbReference>
<dbReference type="AlphaFoldDB" id="A0A554LHX9"/>
<dbReference type="GO" id="GO:0006412">
    <property type="term" value="P:translation"/>
    <property type="evidence" value="ECO:0007669"/>
    <property type="project" value="InterPro"/>
</dbReference>
<keyword evidence="2" id="KW-0687">Ribonucleoprotein</keyword>
<dbReference type="EMBL" id="VMGK01000026">
    <property type="protein sequence ID" value="TSC92458.1"/>
    <property type="molecule type" value="Genomic_DNA"/>
</dbReference>
<dbReference type="GO" id="GO:0005737">
    <property type="term" value="C:cytoplasm"/>
    <property type="evidence" value="ECO:0007669"/>
    <property type="project" value="UniProtKB-ARBA"/>
</dbReference>
<dbReference type="GO" id="GO:0005840">
    <property type="term" value="C:ribosome"/>
    <property type="evidence" value="ECO:0007669"/>
    <property type="project" value="UniProtKB-KW"/>
</dbReference>
<name>A0A554LHX9_9BACT</name>
<evidence type="ECO:0000313" key="2">
    <source>
        <dbReference type="EMBL" id="TSC92458.1"/>
    </source>
</evidence>
<dbReference type="GO" id="GO:0003723">
    <property type="term" value="F:RNA binding"/>
    <property type="evidence" value="ECO:0007669"/>
    <property type="project" value="InterPro"/>
</dbReference>
<dbReference type="GO" id="GO:0003735">
    <property type="term" value="F:structural constituent of ribosome"/>
    <property type="evidence" value="ECO:0007669"/>
    <property type="project" value="InterPro"/>
</dbReference>
<comment type="caution">
    <text evidence="2">The sequence shown here is derived from an EMBL/GenBank/DDBJ whole genome shotgun (WGS) entry which is preliminary data.</text>
</comment>
<dbReference type="InterPro" id="IPR028909">
    <property type="entry name" value="bL21-like"/>
</dbReference>
<evidence type="ECO:0000256" key="1">
    <source>
        <dbReference type="ARBA" id="ARBA00035483"/>
    </source>
</evidence>
<protein>
    <recommendedName>
        <fullName evidence="1">50S ribosomal protein L21</fullName>
    </recommendedName>
</protein>
<sequence>MVKEGAEIKVEKLPDELKKIEFDDILHQKKVIAEIVDTKKGKKITGVKFKKRKGYLKFFGHRQTQTVLRILKIK</sequence>
<keyword evidence="2" id="KW-0689">Ribosomal protein</keyword>
<dbReference type="InterPro" id="IPR036164">
    <property type="entry name" value="bL21-like_sf"/>
</dbReference>
<reference evidence="2 3" key="1">
    <citation type="submission" date="2017-07" db="EMBL/GenBank/DDBJ databases">
        <title>Mechanisms for carbon and nitrogen cycling indicate functional differentiation within the Candidate Phyla Radiation.</title>
        <authorList>
            <person name="Danczak R.E."/>
            <person name="Johnston M.D."/>
            <person name="Kenah C."/>
            <person name="Slattery M."/>
            <person name="Wrighton K.C."/>
            <person name="Wilkins M.J."/>
        </authorList>
    </citation>
    <scope>NUCLEOTIDE SEQUENCE [LARGE SCALE GENOMIC DNA]</scope>
    <source>
        <strain evidence="2">Licking1014_7</strain>
    </source>
</reference>
<evidence type="ECO:0000313" key="3">
    <source>
        <dbReference type="Proteomes" id="UP000315689"/>
    </source>
</evidence>
<dbReference type="InterPro" id="IPR018258">
    <property type="entry name" value="Ribosomal_bL21_CS"/>
</dbReference>